<dbReference type="RefSeq" id="WP_152172088.1">
    <property type="nucleotide sequence ID" value="NZ_CP045096.1"/>
</dbReference>
<evidence type="ECO:0000256" key="3">
    <source>
        <dbReference type="ARBA" id="ARBA00023172"/>
    </source>
</evidence>
<dbReference type="SUPFAM" id="SSF56349">
    <property type="entry name" value="DNA breaking-rejoining enzymes"/>
    <property type="match status" value="1"/>
</dbReference>
<protein>
    <submittedName>
        <fullName evidence="6">Site-specific integrase</fullName>
    </submittedName>
</protein>
<dbReference type="PANTHER" id="PTHR30349">
    <property type="entry name" value="PHAGE INTEGRASE-RELATED"/>
    <property type="match status" value="1"/>
</dbReference>
<dbReference type="InterPro" id="IPR010998">
    <property type="entry name" value="Integrase_recombinase_N"/>
</dbReference>
<evidence type="ECO:0000256" key="4">
    <source>
        <dbReference type="SAM" id="MobiDB-lite"/>
    </source>
</evidence>
<keyword evidence="3" id="KW-0233">DNA recombination</keyword>
<dbReference type="Pfam" id="PF00589">
    <property type="entry name" value="Phage_integrase"/>
    <property type="match status" value="1"/>
</dbReference>
<sequence>MGYVVDRWHLSRPPDGATECGEHKGKVASACHGQGKRWQSRYEGPDGKERTALWRTQTEAQNEVNKQEGAKLTGSWIDPDRGKTPIEKVVFDIWLPATATIERTKREYRGVMNRYLIPEWEGREIWSIRPSEASAWQNLLTTKYELAGTTPNRTARLVRSVFTLAVLDRMIPTSPFMGVKAPTLVEPQIEPPDIATVRLIVDQAHHDRWAVMTELDALTGLRSGEIRGLCLDKVNFLPRTLDVHRQLVYEPGKGHYFDKLKTGAGRRTIPLNQRAVDLLAWYIAKYPPPTSGPFAGLLFTMPGGKPIGESTLDWAFKAMCAKAGAKAYRWHDLRHHFASVLIAGGENPKVVSRRLGHKDVAFTMRIYAHLFTEAEEQTRSVLDAAWATPGDTQTGPAEIPRPTGRKPESMARKGALTQVNA</sequence>
<feature type="region of interest" description="Disordered" evidence="4">
    <location>
        <begin position="386"/>
        <end position="421"/>
    </location>
</feature>
<dbReference type="GO" id="GO:0015074">
    <property type="term" value="P:DNA integration"/>
    <property type="evidence" value="ECO:0007669"/>
    <property type="project" value="InterPro"/>
</dbReference>
<name>A0A5P8KDP0_9ACTN</name>
<evidence type="ECO:0000313" key="6">
    <source>
        <dbReference type="EMBL" id="QFR00758.1"/>
    </source>
</evidence>
<dbReference type="GO" id="GO:0006310">
    <property type="term" value="P:DNA recombination"/>
    <property type="evidence" value="ECO:0007669"/>
    <property type="project" value="UniProtKB-KW"/>
</dbReference>
<dbReference type="Gene3D" id="1.10.443.10">
    <property type="entry name" value="Intergrase catalytic core"/>
    <property type="match status" value="1"/>
</dbReference>
<keyword evidence="2" id="KW-0238">DNA-binding</keyword>
<proteinExistence type="inferred from homology"/>
<organism evidence="6 7">
    <name type="scientific">Streptomyces phaeolivaceus</name>
    <dbReference type="NCBI Taxonomy" id="2653200"/>
    <lineage>
        <taxon>Bacteria</taxon>
        <taxon>Bacillati</taxon>
        <taxon>Actinomycetota</taxon>
        <taxon>Actinomycetes</taxon>
        <taxon>Kitasatosporales</taxon>
        <taxon>Streptomycetaceae</taxon>
        <taxon>Streptomyces</taxon>
    </lineage>
</organism>
<evidence type="ECO:0000256" key="2">
    <source>
        <dbReference type="ARBA" id="ARBA00023125"/>
    </source>
</evidence>
<dbReference type="InterPro" id="IPR013762">
    <property type="entry name" value="Integrase-like_cat_sf"/>
</dbReference>
<dbReference type="CDD" id="cd01189">
    <property type="entry name" value="INT_ICEBs1_C_like"/>
    <property type="match status" value="1"/>
</dbReference>
<dbReference type="GO" id="GO:0003677">
    <property type="term" value="F:DNA binding"/>
    <property type="evidence" value="ECO:0007669"/>
    <property type="project" value="UniProtKB-KW"/>
</dbReference>
<dbReference type="InterPro" id="IPR011010">
    <property type="entry name" value="DNA_brk_join_enz"/>
</dbReference>
<evidence type="ECO:0000256" key="1">
    <source>
        <dbReference type="ARBA" id="ARBA00008857"/>
    </source>
</evidence>
<comment type="similarity">
    <text evidence="1">Belongs to the 'phage' integrase family.</text>
</comment>
<feature type="domain" description="Tyr recombinase" evidence="5">
    <location>
        <begin position="185"/>
        <end position="383"/>
    </location>
</feature>
<dbReference type="InterPro" id="IPR002104">
    <property type="entry name" value="Integrase_catalytic"/>
</dbReference>
<evidence type="ECO:0000313" key="7">
    <source>
        <dbReference type="Proteomes" id="UP000327294"/>
    </source>
</evidence>
<gene>
    <name evidence="6" type="ORF">F9278_36395</name>
</gene>
<dbReference type="PANTHER" id="PTHR30349:SF64">
    <property type="entry name" value="PROPHAGE INTEGRASE INTD-RELATED"/>
    <property type="match status" value="1"/>
</dbReference>
<dbReference type="KEGG" id="sphv:F9278_36395"/>
<reference evidence="6 7" key="1">
    <citation type="submission" date="2019-10" db="EMBL/GenBank/DDBJ databases">
        <title>Streptomyces sp. strain GY16 isolated from leaves of Broussonetia papyrifera.</title>
        <authorList>
            <person name="Mo P."/>
        </authorList>
    </citation>
    <scope>NUCLEOTIDE SEQUENCE [LARGE SCALE GENOMIC DNA]</scope>
    <source>
        <strain evidence="6 7">GY16</strain>
    </source>
</reference>
<keyword evidence="7" id="KW-1185">Reference proteome</keyword>
<accession>A0A5P8KDP0</accession>
<dbReference type="InterPro" id="IPR050090">
    <property type="entry name" value="Tyrosine_recombinase_XerCD"/>
</dbReference>
<evidence type="ECO:0000259" key="5">
    <source>
        <dbReference type="PROSITE" id="PS51898"/>
    </source>
</evidence>
<dbReference type="AlphaFoldDB" id="A0A5P8KDP0"/>
<dbReference type="EMBL" id="CP045096">
    <property type="protein sequence ID" value="QFR00758.1"/>
    <property type="molecule type" value="Genomic_DNA"/>
</dbReference>
<dbReference type="PROSITE" id="PS51898">
    <property type="entry name" value="TYR_RECOMBINASE"/>
    <property type="match status" value="1"/>
</dbReference>
<dbReference type="Gene3D" id="1.10.150.130">
    <property type="match status" value="1"/>
</dbReference>
<dbReference type="Proteomes" id="UP000327294">
    <property type="component" value="Chromosome"/>
</dbReference>